<feature type="compositionally biased region" description="Pro residues" evidence="2">
    <location>
        <begin position="227"/>
        <end position="236"/>
    </location>
</feature>
<feature type="compositionally biased region" description="Basic and acidic residues" evidence="2">
    <location>
        <begin position="361"/>
        <end position="371"/>
    </location>
</feature>
<evidence type="ECO:0000256" key="1">
    <source>
        <dbReference type="SAM" id="Coils"/>
    </source>
</evidence>
<feature type="compositionally biased region" description="Low complexity" evidence="2">
    <location>
        <begin position="246"/>
        <end position="255"/>
    </location>
</feature>
<evidence type="ECO:0000313" key="4">
    <source>
        <dbReference type="Proteomes" id="UP000053890"/>
    </source>
</evidence>
<name>A0A0P9EYT5_RHOGW</name>
<feature type="compositionally biased region" description="Low complexity" evidence="2">
    <location>
        <begin position="950"/>
        <end position="965"/>
    </location>
</feature>
<feature type="coiled-coil region" evidence="1">
    <location>
        <begin position="663"/>
        <end position="693"/>
    </location>
</feature>
<feature type="region of interest" description="Disordered" evidence="2">
    <location>
        <begin position="292"/>
        <end position="399"/>
    </location>
</feature>
<feature type="region of interest" description="Disordered" evidence="2">
    <location>
        <begin position="752"/>
        <end position="864"/>
    </location>
</feature>
<feature type="compositionally biased region" description="Pro residues" evidence="2">
    <location>
        <begin position="132"/>
        <end position="145"/>
    </location>
</feature>
<feature type="compositionally biased region" description="Basic and acidic residues" evidence="2">
    <location>
        <begin position="304"/>
        <end position="322"/>
    </location>
</feature>
<feature type="region of interest" description="Disordered" evidence="2">
    <location>
        <begin position="178"/>
        <end position="275"/>
    </location>
</feature>
<keyword evidence="4" id="KW-1185">Reference proteome</keyword>
<feature type="compositionally biased region" description="Basic and acidic residues" evidence="2">
    <location>
        <begin position="780"/>
        <end position="808"/>
    </location>
</feature>
<evidence type="ECO:0008006" key="5">
    <source>
        <dbReference type="Google" id="ProtNLM"/>
    </source>
</evidence>
<feature type="compositionally biased region" description="Low complexity" evidence="2">
    <location>
        <begin position="113"/>
        <end position="131"/>
    </location>
</feature>
<feature type="region of interest" description="Disordered" evidence="2">
    <location>
        <begin position="113"/>
        <end position="152"/>
    </location>
</feature>
<feature type="compositionally biased region" description="Polar residues" evidence="2">
    <location>
        <begin position="849"/>
        <end position="858"/>
    </location>
</feature>
<feature type="compositionally biased region" description="Pro residues" evidence="2">
    <location>
        <begin position="986"/>
        <end position="995"/>
    </location>
</feature>
<protein>
    <recommendedName>
        <fullName evidence="5">PH domain-containing protein</fullName>
    </recommendedName>
</protein>
<dbReference type="OrthoDB" id="2529601at2759"/>
<feature type="region of interest" description="Disordered" evidence="2">
    <location>
        <begin position="1068"/>
        <end position="1112"/>
    </location>
</feature>
<dbReference type="EMBL" id="KQ474087">
    <property type="protein sequence ID" value="KPV72380.1"/>
    <property type="molecule type" value="Genomic_DNA"/>
</dbReference>
<dbReference type="RefSeq" id="XP_018268429.1">
    <property type="nucleotide sequence ID" value="XM_018418049.1"/>
</dbReference>
<feature type="compositionally biased region" description="Basic and acidic residues" evidence="2">
    <location>
        <begin position="1146"/>
        <end position="1169"/>
    </location>
</feature>
<accession>A0A0P9EYT5</accession>
<feature type="compositionally biased region" description="Low complexity" evidence="2">
    <location>
        <begin position="530"/>
        <end position="548"/>
    </location>
</feature>
<feature type="region of interest" description="Disordered" evidence="2">
    <location>
        <begin position="1146"/>
        <end position="1186"/>
    </location>
</feature>
<gene>
    <name evidence="3" type="ORF">RHOBADRAFT_55852</name>
</gene>
<feature type="region of interest" description="Disordered" evidence="2">
    <location>
        <begin position="950"/>
        <end position="1000"/>
    </location>
</feature>
<proteinExistence type="predicted"/>
<evidence type="ECO:0000313" key="3">
    <source>
        <dbReference type="EMBL" id="KPV72380.1"/>
    </source>
</evidence>
<organism evidence="3 4">
    <name type="scientific">Rhodotorula graminis (strain WP1)</name>
    <dbReference type="NCBI Taxonomy" id="578459"/>
    <lineage>
        <taxon>Eukaryota</taxon>
        <taxon>Fungi</taxon>
        <taxon>Dikarya</taxon>
        <taxon>Basidiomycota</taxon>
        <taxon>Pucciniomycotina</taxon>
        <taxon>Microbotryomycetes</taxon>
        <taxon>Sporidiobolales</taxon>
        <taxon>Sporidiobolaceae</taxon>
        <taxon>Rhodotorula</taxon>
    </lineage>
</organism>
<dbReference type="AlphaFoldDB" id="A0A0P9EYT5"/>
<feature type="compositionally biased region" description="Basic and acidic residues" evidence="2">
    <location>
        <begin position="570"/>
        <end position="579"/>
    </location>
</feature>
<evidence type="ECO:0000256" key="2">
    <source>
        <dbReference type="SAM" id="MobiDB-lite"/>
    </source>
</evidence>
<feature type="compositionally biased region" description="Basic and acidic residues" evidence="2">
    <location>
        <begin position="331"/>
        <end position="354"/>
    </location>
</feature>
<dbReference type="OMA" id="HASADDW"/>
<dbReference type="Proteomes" id="UP000053890">
    <property type="component" value="Unassembled WGS sequence"/>
</dbReference>
<feature type="region of interest" description="Disordered" evidence="2">
    <location>
        <begin position="530"/>
        <end position="579"/>
    </location>
</feature>
<dbReference type="GeneID" id="28978497"/>
<reference evidence="3 4" key="1">
    <citation type="journal article" date="2015" name="Front. Microbiol.">
        <title>Genome sequence of the plant growth promoting endophytic yeast Rhodotorula graminis WP1.</title>
        <authorList>
            <person name="Firrincieli A."/>
            <person name="Otillar R."/>
            <person name="Salamov A."/>
            <person name="Schmutz J."/>
            <person name="Khan Z."/>
            <person name="Redman R.S."/>
            <person name="Fleck N.D."/>
            <person name="Lindquist E."/>
            <person name="Grigoriev I.V."/>
            <person name="Doty S.L."/>
        </authorList>
    </citation>
    <scope>NUCLEOTIDE SEQUENCE [LARGE SCALE GENOMIC DNA]</scope>
    <source>
        <strain evidence="3 4">WP1</strain>
    </source>
</reference>
<feature type="region of interest" description="Disordered" evidence="2">
    <location>
        <begin position="602"/>
        <end position="637"/>
    </location>
</feature>
<sequence>MWQRVGDLYNQLPSVRNLWAQPAAPAVAVVAPDPDINSYAESFDTADEGAPSLRVQTPRGHVYAPSVPSSTVASTARAGRGPAAAVDAAQISIRPVPAGAAVPVERAAQARAARVSATAPSSPAARPVLARPRPPVEPSPGPALLPTPSAALSQPQLAGGLVERLKAQRAARAGAVVAPYPSLSPPPDPTAPLASGASTRRSPAQLPLPHHSRPTPTRAATIHASPPLQPFHSPPPSDDRTPYPPDSASAHPASSRLAADFYPPHDGYGATEPHSARPWHDGFSYVGPAGAAIRTPSRSSGRTVLHEAHGRPSADELDEPHGAQRPGARPSRAELLEWERARREAERGEARERGGPPTVHVRGERELDDVRSSWGWEEATEGLREPGKSVAAEPDERGEEVRVDEVLMQDWLLQPPPDRAVTDGLLSFPDMWHAVYAILTPSHLYLLDDADVNADALIAFAVADVANVELISKHARRGFEPFCVKLRGGDALYFAGTETLDAELWSLKIKNAQSGAYRRSSTLVDDLDVVASSDPSSSSTRPRRCASSPPTPFSSRRPRTSSSRNLVSPPRHDQKDPRWMRSFHADVHVRPVLVEELAPHASADDWGRTSPPSRSSWPARPPAEVYSPPSPPSTVRREAQHALELGVMRDRLELVRAVLTGQQEGLEGDAARAREAAQELEGLKERLVLQAEREGRALSEDEERLLEKIEWIEHLNGLRRRTSAEQDELARVIEEEARLADELRRELEALGAVGHGAGSPGQYATGAREEEWAASGRTPTRSDEHHQNVPHDPVDDRAPALPVRRVDLPSKFSSNSSAPRRYPPRHYRPTLSPLAQVAYPDVHDPRPQQHPSEQGSVSQDEDAERRFVQRRRLQELFLEVEARMLNQKRHLAASEDKNRQLTRTLGKVVKLVEHSSSTHSSQLSALLDKLDTLTAQLHLPTHLAALPAAFDPSSSPSSSSASRSTPTPPPPYHPTSPLVRLGRAPLRPPHGPRVPRPVTAESLALVPGDGRMAPRVMPRRAAQALVGRTSSGAAGAAGGQPGFRAGGPVYGVDAALPQHAHDPRWAAGAAAARRARELDAQQRQLDAPAPPARPVVGVGTKDGGAVERGEAKARVDGALQELRRGVGREGDPAKAALAVWELLDSTRRARTERGEGKKAAKKTEREKKRGGGGGGFRLGGARGRAL</sequence>
<feature type="compositionally biased region" description="Gly residues" evidence="2">
    <location>
        <begin position="1171"/>
        <end position="1186"/>
    </location>
</feature>
<keyword evidence="1" id="KW-0175">Coiled coil</keyword>
<dbReference type="STRING" id="578459.A0A0P9EYT5"/>